<dbReference type="InterPro" id="IPR002925">
    <property type="entry name" value="Dienelactn_hydro"/>
</dbReference>
<accession>A0A0W0YZ47</accession>
<comment type="caution">
    <text evidence="2">The sequence shown here is derived from an EMBL/GenBank/DDBJ whole genome shotgun (WGS) entry which is preliminary data.</text>
</comment>
<dbReference type="PATRIC" id="fig|452.5.peg.2819"/>
<gene>
    <name evidence="2" type="ORF">Lspi_2549</name>
</gene>
<proteinExistence type="predicted"/>
<dbReference type="OrthoDB" id="9787933at2"/>
<dbReference type="PANTHER" id="PTHR22946:SF0">
    <property type="entry name" value="DIENELACTONE HYDROLASE DOMAIN-CONTAINING PROTEIN"/>
    <property type="match status" value="1"/>
</dbReference>
<dbReference type="AlphaFoldDB" id="A0A0W0YZ47"/>
<dbReference type="PANTHER" id="PTHR22946">
    <property type="entry name" value="DIENELACTONE HYDROLASE DOMAIN-CONTAINING PROTEIN-RELATED"/>
    <property type="match status" value="1"/>
</dbReference>
<dbReference type="STRING" id="452.Lspi_2549"/>
<dbReference type="Gene3D" id="3.40.50.1820">
    <property type="entry name" value="alpha/beta hydrolase"/>
    <property type="match status" value="1"/>
</dbReference>
<organism evidence="2 3">
    <name type="scientific">Legionella spiritensis</name>
    <dbReference type="NCBI Taxonomy" id="452"/>
    <lineage>
        <taxon>Bacteria</taxon>
        <taxon>Pseudomonadati</taxon>
        <taxon>Pseudomonadota</taxon>
        <taxon>Gammaproteobacteria</taxon>
        <taxon>Legionellales</taxon>
        <taxon>Legionellaceae</taxon>
        <taxon>Legionella</taxon>
    </lineage>
</organism>
<dbReference type="SUPFAM" id="SSF53474">
    <property type="entry name" value="alpha/beta-Hydrolases"/>
    <property type="match status" value="1"/>
</dbReference>
<dbReference type="InterPro" id="IPR050261">
    <property type="entry name" value="FrsA_esterase"/>
</dbReference>
<dbReference type="RefSeq" id="WP_058484429.1">
    <property type="nucleotide sequence ID" value="NZ_CAAAII010000006.1"/>
</dbReference>
<protein>
    <submittedName>
        <fullName evidence="2">Dienelactone hydrolase family protein</fullName>
    </submittedName>
</protein>
<name>A0A0W0YZ47_LEGSP</name>
<dbReference type="Proteomes" id="UP000054877">
    <property type="component" value="Unassembled WGS sequence"/>
</dbReference>
<dbReference type="GO" id="GO:0016787">
    <property type="term" value="F:hydrolase activity"/>
    <property type="evidence" value="ECO:0007669"/>
    <property type="project" value="UniProtKB-KW"/>
</dbReference>
<sequence length="240" mass="26362">MIVTKEIEYQDDGVSCRGYLAYDERNQQPMPGVMVAPDWGGRGEAACAKARQLAEMGYAGFAIDMYGNAQLGHDKVQRRALMTPFIQDRARLAARMKAAFEALTSQSSLIDAKKTAAIGYCFGGLCVLDLARTGADIRGAVSFHGLLSEPRGVPQAAIRAKLLVLHGYDDPLVPPEQVTQFAAEMTMKKADWQVHIYGLTAHSFTDPKANDDEMGLHYNKTADSRSWTTTSQFLKEILVL</sequence>
<dbReference type="Pfam" id="PF01738">
    <property type="entry name" value="DLH"/>
    <property type="match status" value="1"/>
</dbReference>
<keyword evidence="3" id="KW-1185">Reference proteome</keyword>
<feature type="domain" description="Dienelactone hydrolase" evidence="1">
    <location>
        <begin position="18"/>
        <end position="237"/>
    </location>
</feature>
<evidence type="ECO:0000313" key="3">
    <source>
        <dbReference type="Proteomes" id="UP000054877"/>
    </source>
</evidence>
<dbReference type="InterPro" id="IPR029058">
    <property type="entry name" value="AB_hydrolase_fold"/>
</dbReference>
<keyword evidence="2" id="KW-0378">Hydrolase</keyword>
<dbReference type="EMBL" id="LNYX01000031">
    <property type="protein sequence ID" value="KTD61919.1"/>
    <property type="molecule type" value="Genomic_DNA"/>
</dbReference>
<reference evidence="2 3" key="1">
    <citation type="submission" date="2015-11" db="EMBL/GenBank/DDBJ databases">
        <title>Genomic analysis of 38 Legionella species identifies large and diverse effector repertoires.</title>
        <authorList>
            <person name="Burstein D."/>
            <person name="Amaro F."/>
            <person name="Zusman T."/>
            <person name="Lifshitz Z."/>
            <person name="Cohen O."/>
            <person name="Gilbert J.A."/>
            <person name="Pupko T."/>
            <person name="Shuman H.A."/>
            <person name="Segal G."/>
        </authorList>
    </citation>
    <scope>NUCLEOTIDE SEQUENCE [LARGE SCALE GENOMIC DNA]</scope>
    <source>
        <strain evidence="2 3">Mt.St.Helens-9</strain>
    </source>
</reference>
<evidence type="ECO:0000259" key="1">
    <source>
        <dbReference type="Pfam" id="PF01738"/>
    </source>
</evidence>
<evidence type="ECO:0000313" key="2">
    <source>
        <dbReference type="EMBL" id="KTD61919.1"/>
    </source>
</evidence>